<protein>
    <submittedName>
        <fullName evidence="1">Uncharacterized protein</fullName>
    </submittedName>
</protein>
<gene>
    <name evidence="1" type="ORF">F8M41_000732</name>
</gene>
<comment type="caution">
    <text evidence="1">The sequence shown here is derived from an EMBL/GenBank/DDBJ whole genome shotgun (WGS) entry which is preliminary data.</text>
</comment>
<dbReference type="AlphaFoldDB" id="A0A8H4A9T9"/>
<dbReference type="OrthoDB" id="2402958at2759"/>
<keyword evidence="2" id="KW-1185">Reference proteome</keyword>
<reference evidence="1 2" key="1">
    <citation type="journal article" date="2019" name="Environ. Microbiol.">
        <title>At the nexus of three kingdoms: the genome of the mycorrhizal fungus Gigaspora margarita provides insights into plant, endobacterial and fungal interactions.</title>
        <authorList>
            <person name="Venice F."/>
            <person name="Ghignone S."/>
            <person name="Salvioli di Fossalunga A."/>
            <person name="Amselem J."/>
            <person name="Novero M."/>
            <person name="Xianan X."/>
            <person name="Sedzielewska Toro K."/>
            <person name="Morin E."/>
            <person name="Lipzen A."/>
            <person name="Grigoriev I.V."/>
            <person name="Henrissat B."/>
            <person name="Martin F.M."/>
            <person name="Bonfante P."/>
        </authorList>
    </citation>
    <scope>NUCLEOTIDE SEQUENCE [LARGE SCALE GENOMIC DNA]</scope>
    <source>
        <strain evidence="1 2">BEG34</strain>
    </source>
</reference>
<name>A0A8H4A9T9_GIGMA</name>
<sequence>MPPQKKNFGPCAIKNCQYNTSKFRKFTKFAAEKAQNSGTLSILEYSHLIPDQHQLCDHHYLLIVEPNRNNPNYSKINEAFQNLQKTEKSSELKWDHIHLEVLDDKICIPKQDFLNLVSNIEYLQENQKDEIFEEIIENTEAINEDIENINENNISNEINFATKLQLLTLVIYNQQRKFENNPEYNPIKFKQMLEQNEPKLIGFFDELVEGLIPKTRSFYNQEEAKKSIVSFCYLFAGLRNKFANSYKLDIGLHLASAGTSYRGIDVLSNTGLTVSSKTVLRYKQQIVEDHFKKICNYFNENMDCLYTFNLDDYYSIHEIRRPNDTFLSSTKHFATCTAKKVNFSTPILANYNNVPLFNPVNIDANNLCKNLKQIYSSLFDRSYNYSKSQWISYSTLELDKFESIDNLTIHLYEDAILEYKEERSMKDLQLVDFKELELHSFNNYADALKMIINVPSLNNYLNQNVIPIITDWPGQLFLRKIITYLKIQQSATNIPQVYKNFHPIIGPLHVALNSKETALIINYEFFKQLFHFVFGEKKKLAKKPKPWRINLLLELAHKAWQKIKKIILEKFGPYYKDTEYRMAIDLLDNIIPATLDIYAVLFRSVF</sequence>
<evidence type="ECO:0000313" key="2">
    <source>
        <dbReference type="Proteomes" id="UP000439903"/>
    </source>
</evidence>
<accession>A0A8H4A9T9</accession>
<dbReference type="Proteomes" id="UP000439903">
    <property type="component" value="Unassembled WGS sequence"/>
</dbReference>
<organism evidence="1 2">
    <name type="scientific">Gigaspora margarita</name>
    <dbReference type="NCBI Taxonomy" id="4874"/>
    <lineage>
        <taxon>Eukaryota</taxon>
        <taxon>Fungi</taxon>
        <taxon>Fungi incertae sedis</taxon>
        <taxon>Mucoromycota</taxon>
        <taxon>Glomeromycotina</taxon>
        <taxon>Glomeromycetes</taxon>
        <taxon>Diversisporales</taxon>
        <taxon>Gigasporaceae</taxon>
        <taxon>Gigaspora</taxon>
    </lineage>
</organism>
<proteinExistence type="predicted"/>
<evidence type="ECO:0000313" key="1">
    <source>
        <dbReference type="EMBL" id="KAF0459591.1"/>
    </source>
</evidence>
<dbReference type="EMBL" id="WTPW01001058">
    <property type="protein sequence ID" value="KAF0459591.1"/>
    <property type="molecule type" value="Genomic_DNA"/>
</dbReference>